<dbReference type="EMBL" id="BAAADG010000005">
    <property type="protein sequence ID" value="GAA0225584.1"/>
    <property type="molecule type" value="Genomic_DNA"/>
</dbReference>
<keyword evidence="3" id="KW-0653">Protein transport</keyword>
<dbReference type="Gene3D" id="3.40.1690.10">
    <property type="entry name" value="secretion proteins EscU"/>
    <property type="match status" value="1"/>
</dbReference>
<keyword evidence="3" id="KW-0813">Transport</keyword>
<evidence type="ECO:0000256" key="3">
    <source>
        <dbReference type="ARBA" id="ARBA00023225"/>
    </source>
</evidence>
<dbReference type="RefSeq" id="WP_286303950.1">
    <property type="nucleotide sequence ID" value="NZ_AP027741.1"/>
</dbReference>
<keyword evidence="6" id="KW-1185">Reference proteome</keyword>
<comment type="caution">
    <text evidence="5">The sequence shown here is derived from an EMBL/GenBank/DDBJ whole genome shotgun (WGS) entry which is preliminary data.</text>
</comment>
<dbReference type="Proteomes" id="UP001501476">
    <property type="component" value="Unassembled WGS sequence"/>
</dbReference>
<dbReference type="PANTHER" id="PTHR30531:SF12">
    <property type="entry name" value="FLAGELLAR BIOSYNTHETIC PROTEIN FLHB"/>
    <property type="match status" value="1"/>
</dbReference>
<comment type="similarity">
    <text evidence="1">Belongs to the type III secretion exporter family.</text>
</comment>
<sequence>MSEKDVLQAIALEYDGENAPIVTASGQGDIAEEIIRIAREHNIPLREDALLTEMLSELNLGEEIPPMLYRVIAEVIAYAYLISGKVPVNKRENKNGN</sequence>
<dbReference type="SUPFAM" id="SSF160544">
    <property type="entry name" value="EscU C-terminal domain-like"/>
    <property type="match status" value="1"/>
</dbReference>
<evidence type="ECO:0000256" key="2">
    <source>
        <dbReference type="ARBA" id="ARBA00021622"/>
    </source>
</evidence>
<dbReference type="PANTHER" id="PTHR30531">
    <property type="entry name" value="FLAGELLAR BIOSYNTHETIC PROTEIN FLHB"/>
    <property type="match status" value="1"/>
</dbReference>
<dbReference type="InterPro" id="IPR006135">
    <property type="entry name" value="T3SS_substrate_exporter"/>
</dbReference>
<dbReference type="Pfam" id="PF01312">
    <property type="entry name" value="Bac_export_2"/>
    <property type="match status" value="1"/>
</dbReference>
<protein>
    <recommendedName>
        <fullName evidence="2">Flagellar biosynthetic protein FlhB</fullName>
    </recommendedName>
</protein>
<name>A0ABN0TMR5_9GAMM</name>
<evidence type="ECO:0000256" key="4">
    <source>
        <dbReference type="ARBA" id="ARBA00025078"/>
    </source>
</evidence>
<evidence type="ECO:0000313" key="6">
    <source>
        <dbReference type="Proteomes" id="UP001501476"/>
    </source>
</evidence>
<evidence type="ECO:0000313" key="5">
    <source>
        <dbReference type="EMBL" id="GAA0225584.1"/>
    </source>
</evidence>
<proteinExistence type="inferred from homology"/>
<dbReference type="InterPro" id="IPR029025">
    <property type="entry name" value="T3SS_substrate_exporter_C"/>
</dbReference>
<accession>A0ABN0TMR5</accession>
<comment type="function">
    <text evidence="4">Required for formation of the rod structure in the basal body of the flagellar apparatus. Together with FliI and FliH, may constitute the export apparatus of flagellin.</text>
</comment>
<evidence type="ECO:0000256" key="1">
    <source>
        <dbReference type="ARBA" id="ARBA00010690"/>
    </source>
</evidence>
<organism evidence="5 6">
    <name type="scientific">Methylophaga marina</name>
    <dbReference type="NCBI Taxonomy" id="45495"/>
    <lineage>
        <taxon>Bacteria</taxon>
        <taxon>Pseudomonadati</taxon>
        <taxon>Pseudomonadota</taxon>
        <taxon>Gammaproteobacteria</taxon>
        <taxon>Thiotrichales</taxon>
        <taxon>Piscirickettsiaceae</taxon>
        <taxon>Methylophaga</taxon>
    </lineage>
</organism>
<keyword evidence="3" id="KW-1006">Bacterial flagellum protein export</keyword>
<gene>
    <name evidence="5" type="ORF">GCM10008964_16470</name>
</gene>
<reference evidence="5 6" key="1">
    <citation type="journal article" date="2019" name="Int. J. Syst. Evol. Microbiol.">
        <title>The Global Catalogue of Microorganisms (GCM) 10K type strain sequencing project: providing services to taxonomists for standard genome sequencing and annotation.</title>
        <authorList>
            <consortium name="The Broad Institute Genomics Platform"/>
            <consortium name="The Broad Institute Genome Sequencing Center for Infectious Disease"/>
            <person name="Wu L."/>
            <person name="Ma J."/>
        </authorList>
    </citation>
    <scope>NUCLEOTIDE SEQUENCE [LARGE SCALE GENOMIC DNA]</scope>
    <source>
        <strain evidence="5 6">JCM 6886</strain>
    </source>
</reference>